<protein>
    <submittedName>
        <fullName evidence="7">Proline-rich transmembrane protein 1</fullName>
    </submittedName>
</protein>
<feature type="transmembrane region" description="Helical" evidence="6">
    <location>
        <begin position="82"/>
        <end position="108"/>
    </location>
</feature>
<keyword evidence="3 6" id="KW-0812">Transmembrane</keyword>
<dbReference type="PANTHER" id="PTHR14948">
    <property type="entry name" value="NG5"/>
    <property type="match status" value="1"/>
</dbReference>
<keyword evidence="4 6" id="KW-1133">Transmembrane helix</keyword>
<dbReference type="Proteomes" id="UP001152320">
    <property type="component" value="Chromosome 1"/>
</dbReference>
<comment type="subcellular location">
    <subcellularLocation>
        <location evidence="1">Membrane</location>
    </subcellularLocation>
</comment>
<evidence type="ECO:0000256" key="1">
    <source>
        <dbReference type="ARBA" id="ARBA00004370"/>
    </source>
</evidence>
<keyword evidence="8" id="KW-1185">Reference proteome</keyword>
<feature type="transmembrane region" description="Helical" evidence="6">
    <location>
        <begin position="34"/>
        <end position="55"/>
    </location>
</feature>
<accession>A0A9Q1CQT7</accession>
<evidence type="ECO:0000313" key="7">
    <source>
        <dbReference type="EMBL" id="KAJ8049683.1"/>
    </source>
</evidence>
<dbReference type="GO" id="GO:0016020">
    <property type="term" value="C:membrane"/>
    <property type="evidence" value="ECO:0007669"/>
    <property type="project" value="UniProtKB-SubCell"/>
</dbReference>
<dbReference type="OrthoDB" id="10060346at2759"/>
<gene>
    <name evidence="7" type="ORF">HOLleu_02529</name>
</gene>
<evidence type="ECO:0000256" key="5">
    <source>
        <dbReference type="ARBA" id="ARBA00023136"/>
    </source>
</evidence>
<dbReference type="EMBL" id="JAIZAY010000001">
    <property type="protein sequence ID" value="KAJ8049683.1"/>
    <property type="molecule type" value="Genomic_DNA"/>
</dbReference>
<dbReference type="InterPro" id="IPR051423">
    <property type="entry name" value="CD225/Dispanin"/>
</dbReference>
<comment type="caution">
    <text evidence="7">The sequence shown here is derived from an EMBL/GenBank/DDBJ whole genome shotgun (WGS) entry which is preliminary data.</text>
</comment>
<evidence type="ECO:0000256" key="4">
    <source>
        <dbReference type="ARBA" id="ARBA00022989"/>
    </source>
</evidence>
<keyword evidence="5 6" id="KW-0472">Membrane</keyword>
<evidence type="ECO:0000256" key="6">
    <source>
        <dbReference type="SAM" id="Phobius"/>
    </source>
</evidence>
<sequence>MPPPYSQVTYNATPPVQTQTIIHIDNSVPAPPDYFCFSLLVTIFCCLPFGIVGLVKSSEVRTRAAMGDSHGALQSSLSTKKWAFAGLFTGLAIYGAVILFYVVLFVIVY</sequence>
<dbReference type="AlphaFoldDB" id="A0A9Q1CQT7"/>
<proteinExistence type="inferred from homology"/>
<reference evidence="7" key="1">
    <citation type="submission" date="2021-10" db="EMBL/GenBank/DDBJ databases">
        <title>Tropical sea cucumber genome reveals ecological adaptation and Cuvierian tubules defense mechanism.</title>
        <authorList>
            <person name="Chen T."/>
        </authorList>
    </citation>
    <scope>NUCLEOTIDE SEQUENCE</scope>
    <source>
        <strain evidence="7">Nanhai2018</strain>
        <tissue evidence="7">Muscle</tissue>
    </source>
</reference>
<evidence type="ECO:0000256" key="2">
    <source>
        <dbReference type="ARBA" id="ARBA00006843"/>
    </source>
</evidence>
<dbReference type="Pfam" id="PF04505">
    <property type="entry name" value="CD225"/>
    <property type="match status" value="1"/>
</dbReference>
<evidence type="ECO:0000256" key="3">
    <source>
        <dbReference type="ARBA" id="ARBA00022692"/>
    </source>
</evidence>
<dbReference type="PANTHER" id="PTHR14948:SF44">
    <property type="entry name" value="PROLINE-RICH TRANSMEMBRANE PROTEIN 1-LIKE"/>
    <property type="match status" value="1"/>
</dbReference>
<evidence type="ECO:0000313" key="8">
    <source>
        <dbReference type="Proteomes" id="UP001152320"/>
    </source>
</evidence>
<dbReference type="InterPro" id="IPR007593">
    <property type="entry name" value="CD225/Dispanin_fam"/>
</dbReference>
<organism evidence="7 8">
    <name type="scientific">Holothuria leucospilota</name>
    <name type="common">Black long sea cucumber</name>
    <name type="synonym">Mertensiothuria leucospilota</name>
    <dbReference type="NCBI Taxonomy" id="206669"/>
    <lineage>
        <taxon>Eukaryota</taxon>
        <taxon>Metazoa</taxon>
        <taxon>Echinodermata</taxon>
        <taxon>Eleutherozoa</taxon>
        <taxon>Echinozoa</taxon>
        <taxon>Holothuroidea</taxon>
        <taxon>Aspidochirotacea</taxon>
        <taxon>Aspidochirotida</taxon>
        <taxon>Holothuriidae</taxon>
        <taxon>Holothuria</taxon>
    </lineage>
</organism>
<comment type="similarity">
    <text evidence="2">Belongs to the CD225/Dispanin family.</text>
</comment>
<name>A0A9Q1CQT7_HOLLE</name>